<protein>
    <submittedName>
        <fullName evidence="1">Uncharacterized protein</fullName>
    </submittedName>
</protein>
<keyword evidence="2" id="KW-1185">Reference proteome</keyword>
<comment type="caution">
    <text evidence="1">The sequence shown here is derived from an EMBL/GenBank/DDBJ whole genome shotgun (WGS) entry which is preliminary data.</text>
</comment>
<name>A0AAV8YPP7_9CUCU</name>
<gene>
    <name evidence="1" type="ORF">NQ318_019133</name>
</gene>
<dbReference type="AlphaFoldDB" id="A0AAV8YPP7"/>
<proteinExistence type="predicted"/>
<evidence type="ECO:0000313" key="1">
    <source>
        <dbReference type="EMBL" id="KAJ8953893.1"/>
    </source>
</evidence>
<evidence type="ECO:0000313" key="2">
    <source>
        <dbReference type="Proteomes" id="UP001162162"/>
    </source>
</evidence>
<dbReference type="EMBL" id="JAPWTK010000052">
    <property type="protein sequence ID" value="KAJ8953893.1"/>
    <property type="molecule type" value="Genomic_DNA"/>
</dbReference>
<accession>A0AAV8YPP7</accession>
<organism evidence="1 2">
    <name type="scientific">Aromia moschata</name>
    <dbReference type="NCBI Taxonomy" id="1265417"/>
    <lineage>
        <taxon>Eukaryota</taxon>
        <taxon>Metazoa</taxon>
        <taxon>Ecdysozoa</taxon>
        <taxon>Arthropoda</taxon>
        <taxon>Hexapoda</taxon>
        <taxon>Insecta</taxon>
        <taxon>Pterygota</taxon>
        <taxon>Neoptera</taxon>
        <taxon>Endopterygota</taxon>
        <taxon>Coleoptera</taxon>
        <taxon>Polyphaga</taxon>
        <taxon>Cucujiformia</taxon>
        <taxon>Chrysomeloidea</taxon>
        <taxon>Cerambycidae</taxon>
        <taxon>Cerambycinae</taxon>
        <taxon>Callichromatini</taxon>
        <taxon>Aromia</taxon>
    </lineage>
</organism>
<sequence>MSFGHAESPQYLEEICFRISQKLERDLHGEGGGGVPLAFTNPTLNVSSTSINHKHKHDEVVGSSEFIVIDHSTKKTTALEALKSIGPWAKRKARNAFLAHNNFLD</sequence>
<reference evidence="1" key="1">
    <citation type="journal article" date="2023" name="Insect Mol. Biol.">
        <title>Genome sequencing provides insights into the evolution of gene families encoding plant cell wall-degrading enzymes in longhorned beetles.</title>
        <authorList>
            <person name="Shin N.R."/>
            <person name="Okamura Y."/>
            <person name="Kirsch R."/>
            <person name="Pauchet Y."/>
        </authorList>
    </citation>
    <scope>NUCLEOTIDE SEQUENCE</scope>
    <source>
        <strain evidence="1">AMC_N1</strain>
    </source>
</reference>
<dbReference type="Proteomes" id="UP001162162">
    <property type="component" value="Unassembled WGS sequence"/>
</dbReference>